<reference evidence="10" key="1">
    <citation type="submission" date="2023-03" db="EMBL/GenBank/DDBJ databases">
        <title>Near-Complete genome sequence of Lipomyces tetrasporous NRRL Y-64009, an oleaginous yeast capable of growing on lignocellulosic hydrolysates.</title>
        <authorList>
            <consortium name="Lawrence Berkeley National Laboratory"/>
            <person name="Jagtap S.S."/>
            <person name="Liu J.-J."/>
            <person name="Walukiewicz H.E."/>
            <person name="Pangilinan J."/>
            <person name="Lipzen A."/>
            <person name="Ahrendt S."/>
            <person name="Koriabine M."/>
            <person name="Cobaugh K."/>
            <person name="Salamov A."/>
            <person name="Yoshinaga Y."/>
            <person name="Ng V."/>
            <person name="Daum C."/>
            <person name="Grigoriev I.V."/>
            <person name="Slininger P.J."/>
            <person name="Dien B.S."/>
            <person name="Jin Y.-S."/>
            <person name="Rao C.V."/>
        </authorList>
    </citation>
    <scope>NUCLEOTIDE SEQUENCE</scope>
    <source>
        <strain evidence="10">NRRL Y-64009</strain>
    </source>
</reference>
<feature type="coiled-coil region" evidence="8">
    <location>
        <begin position="143"/>
        <end position="198"/>
    </location>
</feature>
<comment type="similarity">
    <text evidence="2">Belongs to the MAD1 family.</text>
</comment>
<feature type="compositionally biased region" description="Polar residues" evidence="9">
    <location>
        <begin position="52"/>
        <end position="65"/>
    </location>
</feature>
<dbReference type="PANTHER" id="PTHR23168:SF0">
    <property type="entry name" value="MITOTIC SPINDLE ASSEMBLY CHECKPOINT PROTEIN MAD1"/>
    <property type="match status" value="1"/>
</dbReference>
<keyword evidence="6" id="KW-0539">Nucleus</keyword>
<keyword evidence="5" id="KW-0498">Mitosis</keyword>
<feature type="compositionally biased region" description="Polar residues" evidence="9">
    <location>
        <begin position="31"/>
        <end position="42"/>
    </location>
</feature>
<evidence type="ECO:0000256" key="7">
    <source>
        <dbReference type="ARBA" id="ARBA00023306"/>
    </source>
</evidence>
<feature type="compositionally biased region" description="Low complexity" evidence="9">
    <location>
        <begin position="11"/>
        <end position="22"/>
    </location>
</feature>
<dbReference type="Gene3D" id="1.20.5.170">
    <property type="match status" value="1"/>
</dbReference>
<keyword evidence="8" id="KW-0175">Coiled coil</keyword>
<evidence type="ECO:0000256" key="4">
    <source>
        <dbReference type="ARBA" id="ARBA00022618"/>
    </source>
</evidence>
<dbReference type="Proteomes" id="UP001217417">
    <property type="component" value="Unassembled WGS sequence"/>
</dbReference>
<keyword evidence="7" id="KW-0131">Cell cycle</keyword>
<evidence type="ECO:0000256" key="5">
    <source>
        <dbReference type="ARBA" id="ARBA00022776"/>
    </source>
</evidence>
<dbReference type="Gene3D" id="3.30.457.60">
    <property type="match status" value="1"/>
</dbReference>
<dbReference type="AlphaFoldDB" id="A0AAD7VW56"/>
<protein>
    <recommendedName>
        <fullName evidence="3">Spindle assembly checkpoint component MAD1</fullName>
    </recommendedName>
</protein>
<gene>
    <name evidence="10" type="ORF">POJ06DRAFT_60975</name>
</gene>
<dbReference type="Pfam" id="PF05557">
    <property type="entry name" value="MAD"/>
    <property type="match status" value="1"/>
</dbReference>
<dbReference type="GeneID" id="80886438"/>
<evidence type="ECO:0000256" key="2">
    <source>
        <dbReference type="ARBA" id="ARBA00008029"/>
    </source>
</evidence>
<evidence type="ECO:0000256" key="3">
    <source>
        <dbReference type="ARBA" id="ARBA00022019"/>
    </source>
</evidence>
<feature type="coiled-coil region" evidence="8">
    <location>
        <begin position="292"/>
        <end position="319"/>
    </location>
</feature>
<feature type="coiled-coil region" evidence="8">
    <location>
        <begin position="443"/>
        <end position="615"/>
    </location>
</feature>
<feature type="region of interest" description="Disordered" evidence="9">
    <location>
        <begin position="1"/>
        <end position="69"/>
    </location>
</feature>
<dbReference type="GO" id="GO:0005635">
    <property type="term" value="C:nuclear envelope"/>
    <property type="evidence" value="ECO:0007669"/>
    <property type="project" value="TreeGrafter"/>
</dbReference>
<dbReference type="GO" id="GO:0072686">
    <property type="term" value="C:mitotic spindle"/>
    <property type="evidence" value="ECO:0007669"/>
    <property type="project" value="TreeGrafter"/>
</dbReference>
<feature type="coiled-coil region" evidence="8">
    <location>
        <begin position="371"/>
        <end position="419"/>
    </location>
</feature>
<dbReference type="EMBL" id="JARPMG010000002">
    <property type="protein sequence ID" value="KAJ8103015.1"/>
    <property type="molecule type" value="Genomic_DNA"/>
</dbReference>
<evidence type="ECO:0000256" key="6">
    <source>
        <dbReference type="ARBA" id="ARBA00023242"/>
    </source>
</evidence>
<evidence type="ECO:0000256" key="9">
    <source>
        <dbReference type="SAM" id="MobiDB-lite"/>
    </source>
</evidence>
<dbReference type="GO" id="GO:0051315">
    <property type="term" value="P:attachment of mitotic spindle microtubules to kinetochore"/>
    <property type="evidence" value="ECO:0007669"/>
    <property type="project" value="TreeGrafter"/>
</dbReference>
<dbReference type="InterPro" id="IPR008672">
    <property type="entry name" value="Mad1"/>
</dbReference>
<dbReference type="PANTHER" id="PTHR23168">
    <property type="entry name" value="MITOTIC SPINDLE ASSEMBLY CHECKPOINT PROTEIN MAD1 MITOTIC ARREST DEFICIENT-LIKE PROTEIN 1"/>
    <property type="match status" value="1"/>
</dbReference>
<evidence type="ECO:0000256" key="8">
    <source>
        <dbReference type="SAM" id="Coils"/>
    </source>
</evidence>
<evidence type="ECO:0000256" key="1">
    <source>
        <dbReference type="ARBA" id="ARBA00004123"/>
    </source>
</evidence>
<organism evidence="10 11">
    <name type="scientific">Lipomyces tetrasporus</name>
    <dbReference type="NCBI Taxonomy" id="54092"/>
    <lineage>
        <taxon>Eukaryota</taxon>
        <taxon>Fungi</taxon>
        <taxon>Dikarya</taxon>
        <taxon>Ascomycota</taxon>
        <taxon>Saccharomycotina</taxon>
        <taxon>Lipomycetes</taxon>
        <taxon>Lipomycetales</taxon>
        <taxon>Lipomycetaceae</taxon>
        <taxon>Lipomyces</taxon>
    </lineage>
</organism>
<evidence type="ECO:0000313" key="11">
    <source>
        <dbReference type="Proteomes" id="UP001217417"/>
    </source>
</evidence>
<evidence type="ECO:0000313" key="10">
    <source>
        <dbReference type="EMBL" id="KAJ8103015.1"/>
    </source>
</evidence>
<keyword evidence="11" id="KW-1185">Reference proteome</keyword>
<name>A0AAD7VW56_9ASCO</name>
<keyword evidence="4" id="KW-0132">Cell division</keyword>
<dbReference type="RefSeq" id="XP_056046465.1">
    <property type="nucleotide sequence ID" value="XM_056191272.1"/>
</dbReference>
<dbReference type="GO" id="GO:0051301">
    <property type="term" value="P:cell division"/>
    <property type="evidence" value="ECO:0007669"/>
    <property type="project" value="UniProtKB-KW"/>
</dbReference>
<sequence>MRKAIATPLHGQSGLASGAGSSIPVPRRSSAIFTPATNTAPRTVSRPLFPASQDTSNNDKSTTTVDGLRAENHALKYELSNLKDEREREKLQFETTIRELELKITDEGKRADALESDQQFLFDKHKEATAELTKLKDEWPAEKSAFEKRIRSLQHDLAEIRDAHDEASSTLRTAESAIKRQENEFKVKERTLTNAMQDLQEQFANVSTALHRKVLELNERNEIVEKLSTENKSLLAKAGDLHLLDTLQRQLSEQIAKSRSLESKLHVMTPELNQLRDEHKKFKFVAEEKTLLEARLKLMEDLRRQVADAELEVATLREARARWTAFFDETDSFKSPEDALMALSQERSEKIALLDKVGRLEAELAARTQGMQVDEEDMRKVEKRVQELRDALDKTTKLMARVERQKNLAIKETEFLRDQLKTYDSEETMYMQGNYDKQKAGRIEKLESILEDSKKEIAKLTDELKQAEKSNTGQAVNVRKHTLDNDDDDRMGELLRRNRKLQDECTALINKEELARKEIAVLEKRIAALEQAKKAQVRVLELRDNPAAKDKIVKKKMLDVLQKENNSLLAQLDGRREDIGQVVGVNTLDRLKLEIKDMETLVEEKEKRMKRLKEIWSAKSMEFREAVYSLLGYKLDFLPNNKVRATSMFAASDEESFTFDPELGTMKLSGRADSPFAQECSNLIQFWVQERREIPCFLAALNLELYDKTTKAARF</sequence>
<accession>A0AAD7VW56</accession>
<comment type="caution">
    <text evidence="10">The sequence shown here is derived from an EMBL/GenBank/DDBJ whole genome shotgun (WGS) entry which is preliminary data.</text>
</comment>
<proteinExistence type="inferred from homology"/>
<dbReference type="Gene3D" id="1.10.287.1490">
    <property type="match status" value="1"/>
</dbReference>
<dbReference type="GO" id="GO:0007094">
    <property type="term" value="P:mitotic spindle assembly checkpoint signaling"/>
    <property type="evidence" value="ECO:0007669"/>
    <property type="project" value="InterPro"/>
</dbReference>
<comment type="subcellular location">
    <subcellularLocation>
        <location evidence="1">Nucleus</location>
    </subcellularLocation>
</comment>
<dbReference type="GO" id="GO:0000776">
    <property type="term" value="C:kinetochore"/>
    <property type="evidence" value="ECO:0007669"/>
    <property type="project" value="TreeGrafter"/>
</dbReference>